<comment type="similarity">
    <text evidence="1">Belongs to the acyl coenzyme A hydrolase family.</text>
</comment>
<dbReference type="EMBL" id="CP102290">
    <property type="protein sequence ID" value="UWP59928.1"/>
    <property type="molecule type" value="Genomic_DNA"/>
</dbReference>
<dbReference type="Pfam" id="PF03061">
    <property type="entry name" value="4HBT"/>
    <property type="match status" value="1"/>
</dbReference>
<organism evidence="5 6">
    <name type="scientific">Ruminococcus gauvreauii</name>
    <dbReference type="NCBI Taxonomy" id="438033"/>
    <lineage>
        <taxon>Bacteria</taxon>
        <taxon>Bacillati</taxon>
        <taxon>Bacillota</taxon>
        <taxon>Clostridia</taxon>
        <taxon>Eubacteriales</taxon>
        <taxon>Oscillospiraceae</taxon>
        <taxon>Ruminococcus</taxon>
    </lineage>
</organism>
<evidence type="ECO:0000259" key="4">
    <source>
        <dbReference type="PROSITE" id="PS51770"/>
    </source>
</evidence>
<name>A0ABY5VK72_9FIRM</name>
<evidence type="ECO:0000256" key="3">
    <source>
        <dbReference type="PROSITE-ProRule" id="PRU01106"/>
    </source>
</evidence>
<keyword evidence="2 3" id="KW-0378">Hydrolase</keyword>
<dbReference type="CDD" id="cd03442">
    <property type="entry name" value="BFIT_BACH"/>
    <property type="match status" value="1"/>
</dbReference>
<evidence type="ECO:0000313" key="6">
    <source>
        <dbReference type="Proteomes" id="UP001060164"/>
    </source>
</evidence>
<dbReference type="PANTHER" id="PTHR11049">
    <property type="entry name" value="ACYL COENZYME A THIOESTER HYDROLASE"/>
    <property type="match status" value="1"/>
</dbReference>
<dbReference type="InterPro" id="IPR029069">
    <property type="entry name" value="HotDog_dom_sf"/>
</dbReference>
<evidence type="ECO:0000256" key="2">
    <source>
        <dbReference type="ARBA" id="ARBA00022801"/>
    </source>
</evidence>
<dbReference type="InterPro" id="IPR033120">
    <property type="entry name" value="HOTDOG_ACOT"/>
</dbReference>
<evidence type="ECO:0000256" key="1">
    <source>
        <dbReference type="ARBA" id="ARBA00010458"/>
    </source>
</evidence>
<dbReference type="Gene3D" id="3.10.129.10">
    <property type="entry name" value="Hotdog Thioesterase"/>
    <property type="match status" value="1"/>
</dbReference>
<dbReference type="InterPro" id="IPR040170">
    <property type="entry name" value="Cytosol_ACT"/>
</dbReference>
<dbReference type="InterPro" id="IPR006683">
    <property type="entry name" value="Thioestr_dom"/>
</dbReference>
<reference evidence="5" key="1">
    <citation type="journal article" date="2022" name="Cell">
        <title>Design, construction, and in vivo augmentation of a complex gut microbiome.</title>
        <authorList>
            <person name="Cheng A.G."/>
            <person name="Ho P.Y."/>
            <person name="Aranda-Diaz A."/>
            <person name="Jain S."/>
            <person name="Yu F.B."/>
            <person name="Meng X."/>
            <person name="Wang M."/>
            <person name="Iakiviak M."/>
            <person name="Nagashima K."/>
            <person name="Zhao A."/>
            <person name="Murugkar P."/>
            <person name="Patil A."/>
            <person name="Atabakhsh K."/>
            <person name="Weakley A."/>
            <person name="Yan J."/>
            <person name="Brumbaugh A.R."/>
            <person name="Higginbottom S."/>
            <person name="Dimas A."/>
            <person name="Shiver A.L."/>
            <person name="Deutschbauer A."/>
            <person name="Neff N."/>
            <person name="Sonnenburg J.L."/>
            <person name="Huang K.C."/>
            <person name="Fischbach M.A."/>
        </authorList>
    </citation>
    <scope>NUCLEOTIDE SEQUENCE</scope>
    <source>
        <strain evidence="5">DSM 19829</strain>
    </source>
</reference>
<proteinExistence type="inferred from homology"/>
<evidence type="ECO:0000313" key="5">
    <source>
        <dbReference type="EMBL" id="UWP59928.1"/>
    </source>
</evidence>
<sequence>MERETRKRVSDSRIEVIYQVRPEHLNGAGRLFGGRLMEWIDEIAGLVAIRHSQSNVITASVDNLKFLRGAFQGDLVVLIGRMSYVGSTSMEIRVDTYVESLDGIRRLINIAHLVQVAVDENGRPRKVPGLIVDTESEKAEWDAAVKRKEMRRLRKEEGF</sequence>
<accession>A0ABY5VK72</accession>
<dbReference type="PROSITE" id="PS51770">
    <property type="entry name" value="HOTDOG_ACOT"/>
    <property type="match status" value="1"/>
</dbReference>
<dbReference type="Proteomes" id="UP001060164">
    <property type="component" value="Chromosome"/>
</dbReference>
<gene>
    <name evidence="5" type="ORF">NQ502_02390</name>
</gene>
<keyword evidence="6" id="KW-1185">Reference proteome</keyword>
<feature type="domain" description="HotDog ACOT-type" evidence="4">
    <location>
        <begin position="10"/>
        <end position="121"/>
    </location>
</feature>
<dbReference type="SUPFAM" id="SSF54637">
    <property type="entry name" value="Thioesterase/thiol ester dehydrase-isomerase"/>
    <property type="match status" value="1"/>
</dbReference>
<dbReference type="RefSeq" id="WP_028530255.1">
    <property type="nucleotide sequence ID" value="NZ_CABLBR010000052.1"/>
</dbReference>
<protein>
    <submittedName>
        <fullName evidence="5">Acyl-CoA thioesterase</fullName>
    </submittedName>
</protein>